<sequence>MRSTPKGVCYATLRSPRSNATECYALLQATEVSGDGTTALLPRRIGGPIATGGLARGDGTRAVQRAACDARIEMFCIAQADTSSAMATGFPWTKRIHELVTRKPTYKRMLERNGFSR</sequence>
<organism evidence="1 2">
    <name type="scientific">Bradyrhizobium guangdongense</name>
    <dbReference type="NCBI Taxonomy" id="1325090"/>
    <lineage>
        <taxon>Bacteria</taxon>
        <taxon>Pseudomonadati</taxon>
        <taxon>Pseudomonadota</taxon>
        <taxon>Alphaproteobacteria</taxon>
        <taxon>Hyphomicrobiales</taxon>
        <taxon>Nitrobacteraceae</taxon>
        <taxon>Bradyrhizobium</taxon>
    </lineage>
</organism>
<reference evidence="1" key="2">
    <citation type="submission" date="2022-12" db="EMBL/GenBank/DDBJ databases">
        <authorList>
            <person name="Sun Q."/>
            <person name="Zhou Y."/>
        </authorList>
    </citation>
    <scope>NUCLEOTIDE SEQUENCE</scope>
    <source>
        <strain evidence="1">CGMCC 1.15034</strain>
    </source>
</reference>
<reference evidence="1" key="1">
    <citation type="journal article" date="2014" name="Int. J. Syst. Evol. Microbiol.">
        <title>Complete genome sequence of Corynebacterium casei LMG S-19264T (=DSM 44701T), isolated from a smear-ripened cheese.</title>
        <authorList>
            <consortium name="US DOE Joint Genome Institute (JGI-PGF)"/>
            <person name="Walter F."/>
            <person name="Albersmeier A."/>
            <person name="Kalinowski J."/>
            <person name="Ruckert C."/>
        </authorList>
    </citation>
    <scope>NUCLEOTIDE SEQUENCE</scope>
    <source>
        <strain evidence="1">CGMCC 1.15034</strain>
    </source>
</reference>
<dbReference type="Proteomes" id="UP000625079">
    <property type="component" value="Unassembled WGS sequence"/>
</dbReference>
<evidence type="ECO:0000313" key="1">
    <source>
        <dbReference type="EMBL" id="GGI24131.1"/>
    </source>
</evidence>
<evidence type="ECO:0000313" key="2">
    <source>
        <dbReference type="Proteomes" id="UP000625079"/>
    </source>
</evidence>
<protein>
    <submittedName>
        <fullName evidence="1">Uncharacterized protein</fullName>
    </submittedName>
</protein>
<proteinExistence type="predicted"/>
<accession>A0AA87W554</accession>
<dbReference type="EMBL" id="BMHC01000004">
    <property type="protein sequence ID" value="GGI24131.1"/>
    <property type="molecule type" value="Genomic_DNA"/>
</dbReference>
<comment type="caution">
    <text evidence="1">The sequence shown here is derived from an EMBL/GenBank/DDBJ whole genome shotgun (WGS) entry which is preliminary data.</text>
</comment>
<gene>
    <name evidence="1" type="ORF">GCM10010987_27850</name>
</gene>
<name>A0AA87W554_9BRAD</name>
<dbReference type="AlphaFoldDB" id="A0AA87W554"/>